<keyword evidence="5 7" id="KW-0472">Membrane</keyword>
<dbReference type="AlphaFoldDB" id="A0A1G7SDZ2"/>
<keyword evidence="8" id="KW-0732">Signal</keyword>
<dbReference type="InterPro" id="IPR023996">
    <property type="entry name" value="TonB-dep_OMP_SusC/RagA"/>
</dbReference>
<dbReference type="InterPro" id="IPR036942">
    <property type="entry name" value="Beta-barrel_TonB_sf"/>
</dbReference>
<sequence length="1085" mass="117856">MTVNFTKYSYGCSLLLLTLVFTLMSICVNAQGTTDARVTVSGTIKDGGDGTFIPGVSISISDSKAGTVSNIDGGFTIKANIGSTLTFSIVGYLPFTYKVKSPEANVAIVLRRDKTDLKDVVVIGYQEASRKSVTASVTSVNPKNLLDVPTPSLDALLQGRAPGLDVQNFSGEPGVRSNVVMRGNTAVSRNINSDFTTAQGKASLARALSGPLYVIDGVPQSTEDIAAINYGSGTNTDALAGIAVNDIQSIDILKDASAAAIYGSRGAGGVIIITTKRGITGKPRIDFSAYHGITDMPTLDKIVIGAEERRGKMALIQHYGQYLNLQNIPQILTDSLNPAFNNANDYQGQLYQTGQVGNYDLSVSGGTNLINYRYSLNYYDEEGIIKKSGFKRYSFSTTTGLNLSPKLNINTIIRYSRSDRPRSINDLSGGYGPFNGGYYASSPLPSSLLYLSPANAAFIFGNTTNQTDRNSDDNLSISPVIDWKISKKFSFNTVISYSAHTARTDSYTPGAVRRDGTGAASSFVENRNNYLMSNALQYTTGFGKDHTLNLLLGQNTEYMEYRATISKAVGIPNDQIRTVTVLDKNLAETSTDLLQSGIQTGFFRVNYGFKGRYLLSAVMNADASSRFGRNNRWGYFPSVSAGWVISDEPWLKSKNNWLTLLKLRASYGETGRQPDGGDNYLSYNTYNIGAGAFPGSTNPSTGANQSLTYNGVPAISLNFDKGLSNPNLSWEKTSQSNLGLDITLLNGRFSVVTDAYVKSTHGGIFTLAVPITTGYSTNTANAIGVRNTGVEMQFIANIFAPAKPFQWQFLLNIAHNDNIITSLPNGGRDIYLDKYLLRQGQPINTYNTFKATGIYKTDADVPVNPVTGSVLNFYGYPFRGGDPIWQDSNGDGVLDATDYVPTGNPNPKMTGGFSNTFSYKRFTLDIFCTFTTGRQIYNDYLAGRLSQLVPTDDGDSNPLHSISTHSLPDLSGINYWYNPGDNAQYPSLSSVTGTRYKYALVSSQWVESGAYLRIKKISLGYSLNPALLERVHLKRVRIYGLVDNLKIFQKSKNVPDAEEVDAFGVYSGSGYPLPKKFTFGLDVSL</sequence>
<keyword evidence="4 7" id="KW-0812">Transmembrane</keyword>
<dbReference type="GO" id="GO:0009279">
    <property type="term" value="C:cell outer membrane"/>
    <property type="evidence" value="ECO:0007669"/>
    <property type="project" value="UniProtKB-SubCell"/>
</dbReference>
<evidence type="ECO:0000256" key="6">
    <source>
        <dbReference type="ARBA" id="ARBA00023237"/>
    </source>
</evidence>
<evidence type="ECO:0000256" key="5">
    <source>
        <dbReference type="ARBA" id="ARBA00023136"/>
    </source>
</evidence>
<dbReference type="Gene3D" id="2.40.170.20">
    <property type="entry name" value="TonB-dependent receptor, beta-barrel domain"/>
    <property type="match status" value="1"/>
</dbReference>
<dbReference type="InterPro" id="IPR023997">
    <property type="entry name" value="TonB-dep_OMP_SusC/RagA_CS"/>
</dbReference>
<dbReference type="Pfam" id="PF07715">
    <property type="entry name" value="Plug"/>
    <property type="match status" value="1"/>
</dbReference>
<accession>A0A1G7SDZ2</accession>
<dbReference type="InterPro" id="IPR037066">
    <property type="entry name" value="Plug_dom_sf"/>
</dbReference>
<feature type="chain" id="PRO_5011786998" evidence="8">
    <location>
        <begin position="31"/>
        <end position="1085"/>
    </location>
</feature>
<dbReference type="SUPFAM" id="SSF49464">
    <property type="entry name" value="Carboxypeptidase regulatory domain-like"/>
    <property type="match status" value="1"/>
</dbReference>
<feature type="signal peptide" evidence="8">
    <location>
        <begin position="1"/>
        <end position="30"/>
    </location>
</feature>
<gene>
    <name evidence="10" type="ORF">SAMN04488121_103835</name>
</gene>
<evidence type="ECO:0000256" key="7">
    <source>
        <dbReference type="PROSITE-ProRule" id="PRU01360"/>
    </source>
</evidence>
<feature type="domain" description="TonB-dependent receptor plug" evidence="9">
    <location>
        <begin position="131"/>
        <end position="270"/>
    </location>
</feature>
<evidence type="ECO:0000256" key="8">
    <source>
        <dbReference type="SAM" id="SignalP"/>
    </source>
</evidence>
<evidence type="ECO:0000256" key="3">
    <source>
        <dbReference type="ARBA" id="ARBA00022452"/>
    </source>
</evidence>
<evidence type="ECO:0000256" key="2">
    <source>
        <dbReference type="ARBA" id="ARBA00022448"/>
    </source>
</evidence>
<evidence type="ECO:0000256" key="4">
    <source>
        <dbReference type="ARBA" id="ARBA00022692"/>
    </source>
</evidence>
<dbReference type="NCBIfam" id="TIGR04056">
    <property type="entry name" value="OMP_RagA_SusC"/>
    <property type="match status" value="1"/>
</dbReference>
<evidence type="ECO:0000256" key="1">
    <source>
        <dbReference type="ARBA" id="ARBA00004571"/>
    </source>
</evidence>
<comment type="similarity">
    <text evidence="7">Belongs to the TonB-dependent receptor family.</text>
</comment>
<dbReference type="PROSITE" id="PS52016">
    <property type="entry name" value="TONB_DEPENDENT_REC_3"/>
    <property type="match status" value="1"/>
</dbReference>
<dbReference type="InterPro" id="IPR012910">
    <property type="entry name" value="Plug_dom"/>
</dbReference>
<reference evidence="10 11" key="1">
    <citation type="submission" date="2016-10" db="EMBL/GenBank/DDBJ databases">
        <authorList>
            <person name="de Groot N.N."/>
        </authorList>
    </citation>
    <scope>NUCLEOTIDE SEQUENCE [LARGE SCALE GENOMIC DNA]</scope>
    <source>
        <strain evidence="10 11">DSM 527</strain>
    </source>
</reference>
<evidence type="ECO:0000259" key="9">
    <source>
        <dbReference type="Pfam" id="PF07715"/>
    </source>
</evidence>
<keyword evidence="2 7" id="KW-0813">Transport</keyword>
<dbReference type="Gene3D" id="2.60.40.1120">
    <property type="entry name" value="Carboxypeptidase-like, regulatory domain"/>
    <property type="match status" value="1"/>
</dbReference>
<organism evidence="10 11">
    <name type="scientific">Chitinophaga filiformis</name>
    <name type="common">Myxococcus filiformis</name>
    <name type="synonym">Flexibacter filiformis</name>
    <dbReference type="NCBI Taxonomy" id="104663"/>
    <lineage>
        <taxon>Bacteria</taxon>
        <taxon>Pseudomonadati</taxon>
        <taxon>Bacteroidota</taxon>
        <taxon>Chitinophagia</taxon>
        <taxon>Chitinophagales</taxon>
        <taxon>Chitinophagaceae</taxon>
        <taxon>Chitinophaga</taxon>
    </lineage>
</organism>
<dbReference type="InterPro" id="IPR008969">
    <property type="entry name" value="CarboxyPept-like_regulatory"/>
</dbReference>
<comment type="subcellular location">
    <subcellularLocation>
        <location evidence="1 7">Cell outer membrane</location>
        <topology evidence="1 7">Multi-pass membrane protein</topology>
    </subcellularLocation>
</comment>
<evidence type="ECO:0000313" key="11">
    <source>
        <dbReference type="Proteomes" id="UP000199045"/>
    </source>
</evidence>
<evidence type="ECO:0000313" key="10">
    <source>
        <dbReference type="EMBL" id="SDG21191.1"/>
    </source>
</evidence>
<dbReference type="InterPro" id="IPR039426">
    <property type="entry name" value="TonB-dep_rcpt-like"/>
</dbReference>
<name>A0A1G7SDZ2_CHIFI</name>
<dbReference type="RefSeq" id="WP_089833680.1">
    <property type="nucleotide sequence ID" value="NZ_FNBN01000003.1"/>
</dbReference>
<dbReference type="Gene3D" id="2.170.130.10">
    <property type="entry name" value="TonB-dependent receptor, plug domain"/>
    <property type="match status" value="1"/>
</dbReference>
<dbReference type="STRING" id="104663.SAMN04488121_103835"/>
<dbReference type="Pfam" id="PF13715">
    <property type="entry name" value="CarbopepD_reg_2"/>
    <property type="match status" value="1"/>
</dbReference>
<dbReference type="NCBIfam" id="TIGR04057">
    <property type="entry name" value="SusC_RagA_signa"/>
    <property type="match status" value="1"/>
</dbReference>
<dbReference type="SUPFAM" id="SSF56935">
    <property type="entry name" value="Porins"/>
    <property type="match status" value="1"/>
</dbReference>
<keyword evidence="3 7" id="KW-1134">Transmembrane beta strand</keyword>
<proteinExistence type="inferred from homology"/>
<dbReference type="OrthoDB" id="9768177at2"/>
<protein>
    <submittedName>
        <fullName evidence="10">TonB-linked outer membrane protein, SusC/RagA family</fullName>
    </submittedName>
</protein>
<dbReference type="Proteomes" id="UP000199045">
    <property type="component" value="Unassembled WGS sequence"/>
</dbReference>
<keyword evidence="6 7" id="KW-0998">Cell outer membrane</keyword>
<dbReference type="EMBL" id="FNBN01000003">
    <property type="protein sequence ID" value="SDG21191.1"/>
    <property type="molecule type" value="Genomic_DNA"/>
</dbReference>